<dbReference type="RefSeq" id="WP_256531318.1">
    <property type="nucleotide sequence ID" value="NZ_CP101824.1"/>
</dbReference>
<evidence type="ECO:0000313" key="3">
    <source>
        <dbReference type="Proteomes" id="UP001595846"/>
    </source>
</evidence>
<keyword evidence="3" id="KW-1185">Reference proteome</keyword>
<feature type="transmembrane region" description="Helical" evidence="1">
    <location>
        <begin position="54"/>
        <end position="73"/>
    </location>
</feature>
<comment type="caution">
    <text evidence="2">The sequence shown here is derived from an EMBL/GenBank/DDBJ whole genome shotgun (WGS) entry which is preliminary data.</text>
</comment>
<evidence type="ECO:0000313" key="2">
    <source>
        <dbReference type="EMBL" id="MFC3958336.1"/>
    </source>
</evidence>
<proteinExistence type="predicted"/>
<dbReference type="InterPro" id="IPR057182">
    <property type="entry name" value="DUF7860"/>
</dbReference>
<dbReference type="Proteomes" id="UP001595846">
    <property type="component" value="Unassembled WGS sequence"/>
</dbReference>
<dbReference type="AlphaFoldDB" id="A0ABD5NMW0"/>
<evidence type="ECO:0000256" key="1">
    <source>
        <dbReference type="SAM" id="Phobius"/>
    </source>
</evidence>
<dbReference type="GeneID" id="73904047"/>
<evidence type="ECO:0008006" key="4">
    <source>
        <dbReference type="Google" id="ProtNLM"/>
    </source>
</evidence>
<sequence>MTRRRRMDYARWAKGGFLLGLSLLVFGAGGEAIGHALVGALPAWEDTLFTASEAVGIVVGLVSPFLFGVALPLTE</sequence>
<reference evidence="2 3" key="1">
    <citation type="journal article" date="2019" name="Int. J. Syst. Evol. Microbiol.">
        <title>The Global Catalogue of Microorganisms (GCM) 10K type strain sequencing project: providing services to taxonomists for standard genome sequencing and annotation.</title>
        <authorList>
            <consortium name="The Broad Institute Genomics Platform"/>
            <consortium name="The Broad Institute Genome Sequencing Center for Infectious Disease"/>
            <person name="Wu L."/>
            <person name="Ma J."/>
        </authorList>
    </citation>
    <scope>NUCLEOTIDE SEQUENCE [LARGE SCALE GENOMIC DNA]</scope>
    <source>
        <strain evidence="2 3">IBRC-M 10256</strain>
    </source>
</reference>
<keyword evidence="1" id="KW-0472">Membrane</keyword>
<keyword evidence="1" id="KW-1133">Transmembrane helix</keyword>
<name>A0ABD5NMW0_9EURY</name>
<accession>A0ABD5NMW0</accession>
<keyword evidence="1" id="KW-0812">Transmembrane</keyword>
<gene>
    <name evidence="2" type="ORF">ACFOUR_08135</name>
</gene>
<dbReference type="EMBL" id="JBHSAQ010000003">
    <property type="protein sequence ID" value="MFC3958336.1"/>
    <property type="molecule type" value="Genomic_DNA"/>
</dbReference>
<protein>
    <recommendedName>
        <fullName evidence="4">MFS transporter</fullName>
    </recommendedName>
</protein>
<organism evidence="2 3">
    <name type="scientific">Halovivax cerinus</name>
    <dbReference type="NCBI Taxonomy" id="1487865"/>
    <lineage>
        <taxon>Archaea</taxon>
        <taxon>Methanobacteriati</taxon>
        <taxon>Methanobacteriota</taxon>
        <taxon>Stenosarchaea group</taxon>
        <taxon>Halobacteria</taxon>
        <taxon>Halobacteriales</taxon>
        <taxon>Natrialbaceae</taxon>
        <taxon>Halovivax</taxon>
    </lineage>
</organism>
<dbReference type="Pfam" id="PF25259">
    <property type="entry name" value="DUF7860"/>
    <property type="match status" value="1"/>
</dbReference>